<evidence type="ECO:0000256" key="1">
    <source>
        <dbReference type="SAM" id="SignalP"/>
    </source>
</evidence>
<keyword evidence="1" id="KW-0732">Signal</keyword>
<dbReference type="EMBL" id="NOKA02000160">
    <property type="protein sequence ID" value="RDY26237.1"/>
    <property type="molecule type" value="Genomic_DNA"/>
</dbReference>
<evidence type="ECO:0000313" key="3">
    <source>
        <dbReference type="Proteomes" id="UP000216411"/>
    </source>
</evidence>
<comment type="caution">
    <text evidence="2">The sequence shown here is derived from an EMBL/GenBank/DDBJ whole genome shotgun (WGS) entry which is preliminary data.</text>
</comment>
<accession>A0A371J0M9</accession>
<dbReference type="AlphaFoldDB" id="A0A371J0M9"/>
<name>A0A371J0M9_9FIRM</name>
<feature type="non-terminal residue" evidence="2">
    <location>
        <position position="121"/>
    </location>
</feature>
<feature type="signal peptide" evidence="1">
    <location>
        <begin position="1"/>
        <end position="25"/>
    </location>
</feature>
<evidence type="ECO:0000313" key="2">
    <source>
        <dbReference type="EMBL" id="RDY26237.1"/>
    </source>
</evidence>
<feature type="chain" id="PRO_5016753339" evidence="1">
    <location>
        <begin position="26"/>
        <end position="121"/>
    </location>
</feature>
<dbReference type="Proteomes" id="UP000216411">
    <property type="component" value="Unassembled WGS sequence"/>
</dbReference>
<gene>
    <name evidence="2" type="ORF">CG710_021830</name>
</gene>
<dbReference type="RefSeq" id="WP_147297520.1">
    <property type="nucleotide sequence ID" value="NZ_NOKA02000160.1"/>
</dbReference>
<protein>
    <submittedName>
        <fullName evidence="2">Uncharacterized protein</fullName>
    </submittedName>
</protein>
<sequence>MNKKIIRIFIALCLMLVMTSATAMAAPTNKVGVSTTISANCGLTNQNTKSFQYYLFDGTWIRGTVTGIYSSVDNVAKITSIDAYFRDYDANEYTYYTSYDVNQNAQLIVKKSGTYKGTIYF</sequence>
<organism evidence="2 3">
    <name type="scientific">Lachnotalea glycerini</name>
    <dbReference type="NCBI Taxonomy" id="1763509"/>
    <lineage>
        <taxon>Bacteria</taxon>
        <taxon>Bacillati</taxon>
        <taxon>Bacillota</taxon>
        <taxon>Clostridia</taxon>
        <taxon>Lachnospirales</taxon>
        <taxon>Lachnospiraceae</taxon>
        <taxon>Lachnotalea</taxon>
    </lineage>
</organism>
<keyword evidence="3" id="KW-1185">Reference proteome</keyword>
<reference evidence="2 3" key="1">
    <citation type="journal article" date="2017" name="Genome Announc.">
        <title>Draft Genome Sequence of a Sporulating and Motile Strain of Lachnotalea glycerini Isolated from Water in Quebec City, Canada.</title>
        <authorList>
            <person name="Maheux A.F."/>
            <person name="Boudreau D.K."/>
            <person name="Berube E."/>
            <person name="Boissinot M."/>
            <person name="Raymond F."/>
            <person name="Brodeur S."/>
            <person name="Corbeil J."/>
            <person name="Isabel S."/>
            <person name="Omar R.F."/>
            <person name="Bergeron M.G."/>
        </authorList>
    </citation>
    <scope>NUCLEOTIDE SEQUENCE [LARGE SCALE GENOMIC DNA]</scope>
    <source>
        <strain evidence="2 3">CCRI-19302</strain>
    </source>
</reference>
<proteinExistence type="predicted"/>